<dbReference type="RefSeq" id="WP_108907776.1">
    <property type="nucleotide sequence ID" value="NZ_CP029188.1"/>
</dbReference>
<name>A0A2S1SYU8_9ACTN</name>
<dbReference type="Pfam" id="PF13581">
    <property type="entry name" value="HATPase_c_2"/>
    <property type="match status" value="1"/>
</dbReference>
<keyword evidence="5" id="KW-1185">Reference proteome</keyword>
<keyword evidence="1" id="KW-0418">Kinase</keyword>
<dbReference type="EMBL" id="CP029188">
    <property type="protein sequence ID" value="AWI31604.1"/>
    <property type="molecule type" value="Genomic_DNA"/>
</dbReference>
<dbReference type="AlphaFoldDB" id="A0A2S1SYU8"/>
<evidence type="ECO:0000256" key="1">
    <source>
        <dbReference type="ARBA" id="ARBA00022527"/>
    </source>
</evidence>
<dbReference type="InterPro" id="IPR036890">
    <property type="entry name" value="HATPase_C_sf"/>
</dbReference>
<evidence type="ECO:0000313" key="5">
    <source>
        <dbReference type="Proteomes" id="UP000244900"/>
    </source>
</evidence>
<gene>
    <name evidence="4" type="ORF">DDW44_24605</name>
</gene>
<sequence length="159" mass="16873">MTASATPPAIPAAPQPPVTVRVFLQRFSSTPRGARLARHLALHQLHSWGVPHGTETSETAAVLVAELAANAVTHGLVPGRDFELRLALEPGKLIVDVSDPRGECRPPRPGEMRASAERPGEGEGGRGLVLVAALADRWSVLDRVPVGKTVRAELDLPAR</sequence>
<evidence type="ECO:0000259" key="3">
    <source>
        <dbReference type="Pfam" id="PF13581"/>
    </source>
</evidence>
<proteinExistence type="predicted"/>
<reference evidence="4 5" key="1">
    <citation type="submission" date="2018-05" db="EMBL/GenBank/DDBJ databases">
        <title>Complete genome sequence of sponge-derived Streptomyces sp. HNM0039.</title>
        <authorList>
            <person name="Huang X."/>
            <person name="Zhou S."/>
        </authorList>
    </citation>
    <scope>NUCLEOTIDE SEQUENCE [LARGE SCALE GENOMIC DNA]</scope>
    <source>
        <strain evidence="4 5">HNM0039</strain>
    </source>
</reference>
<dbReference type="KEGG" id="stir:DDW44_24605"/>
<dbReference type="PANTHER" id="PTHR35526">
    <property type="entry name" value="ANTI-SIGMA-F FACTOR RSBW-RELATED"/>
    <property type="match status" value="1"/>
</dbReference>
<protein>
    <recommendedName>
        <fullName evidence="3">Histidine kinase/HSP90-like ATPase domain-containing protein</fullName>
    </recommendedName>
</protein>
<feature type="domain" description="Histidine kinase/HSP90-like ATPase" evidence="3">
    <location>
        <begin position="27"/>
        <end position="152"/>
    </location>
</feature>
<dbReference type="CDD" id="cd16936">
    <property type="entry name" value="HATPase_RsbW-like"/>
    <property type="match status" value="1"/>
</dbReference>
<feature type="region of interest" description="Disordered" evidence="2">
    <location>
        <begin position="98"/>
        <end position="124"/>
    </location>
</feature>
<accession>A0A2S1SYU8</accession>
<dbReference type="GO" id="GO:0004674">
    <property type="term" value="F:protein serine/threonine kinase activity"/>
    <property type="evidence" value="ECO:0007669"/>
    <property type="project" value="UniProtKB-KW"/>
</dbReference>
<organism evidence="4 5">
    <name type="scientific">Streptomyces tirandamycinicus</name>
    <dbReference type="NCBI Taxonomy" id="2174846"/>
    <lineage>
        <taxon>Bacteria</taxon>
        <taxon>Bacillati</taxon>
        <taxon>Actinomycetota</taxon>
        <taxon>Actinomycetes</taxon>
        <taxon>Kitasatosporales</taxon>
        <taxon>Streptomycetaceae</taxon>
        <taxon>Streptomyces</taxon>
    </lineage>
</organism>
<dbReference type="Proteomes" id="UP000244900">
    <property type="component" value="Chromosome"/>
</dbReference>
<evidence type="ECO:0000256" key="2">
    <source>
        <dbReference type="SAM" id="MobiDB-lite"/>
    </source>
</evidence>
<keyword evidence="1" id="KW-0723">Serine/threonine-protein kinase</keyword>
<dbReference type="InterPro" id="IPR003594">
    <property type="entry name" value="HATPase_dom"/>
</dbReference>
<dbReference type="PANTHER" id="PTHR35526:SF3">
    <property type="entry name" value="ANTI-SIGMA-F FACTOR RSBW"/>
    <property type="match status" value="1"/>
</dbReference>
<dbReference type="InterPro" id="IPR050267">
    <property type="entry name" value="Anti-sigma-factor_SerPK"/>
</dbReference>
<dbReference type="SUPFAM" id="SSF55874">
    <property type="entry name" value="ATPase domain of HSP90 chaperone/DNA topoisomerase II/histidine kinase"/>
    <property type="match status" value="1"/>
</dbReference>
<dbReference type="Gene3D" id="3.30.565.10">
    <property type="entry name" value="Histidine kinase-like ATPase, C-terminal domain"/>
    <property type="match status" value="1"/>
</dbReference>
<keyword evidence="1" id="KW-0808">Transferase</keyword>
<evidence type="ECO:0000313" key="4">
    <source>
        <dbReference type="EMBL" id="AWI31604.1"/>
    </source>
</evidence>